<evidence type="ECO:0000313" key="2">
    <source>
        <dbReference type="EMBL" id="MBY0755346.1"/>
    </source>
</evidence>
<protein>
    <submittedName>
        <fullName evidence="2">SdpI family protein</fullName>
    </submittedName>
</protein>
<keyword evidence="1" id="KW-0472">Membrane</keyword>
<name>A0ABS7KX25_CLOSR</name>
<keyword evidence="1" id="KW-1133">Transmembrane helix</keyword>
<feature type="transmembrane region" description="Helical" evidence="1">
    <location>
        <begin position="84"/>
        <end position="104"/>
    </location>
</feature>
<dbReference type="Pfam" id="PF13630">
    <property type="entry name" value="SdpI"/>
    <property type="match status" value="1"/>
</dbReference>
<dbReference type="EMBL" id="JAIKTU010000005">
    <property type="protein sequence ID" value="MBY0755346.1"/>
    <property type="molecule type" value="Genomic_DNA"/>
</dbReference>
<accession>A0ABS7KX25</accession>
<comment type="caution">
    <text evidence="2">The sequence shown here is derived from an EMBL/GenBank/DDBJ whole genome shotgun (WGS) entry which is preliminary data.</text>
</comment>
<evidence type="ECO:0000256" key="1">
    <source>
        <dbReference type="SAM" id="Phobius"/>
    </source>
</evidence>
<proteinExistence type="predicted"/>
<gene>
    <name evidence="2" type="ORF">K5V21_07735</name>
</gene>
<sequence length="115" mass="13025">MEIFFWIVDLIIPITMIIIGKIYSVNPPTEVSSLCGYRTTRSMSSRQAWVYAHRLSGRIWSTLGIILLIFVVILKINAPMNSEYLSLINSVLGLAALIIPIPFVEIKLKSKFNIQ</sequence>
<organism evidence="2 3">
    <name type="scientific">Clostridium sardiniense</name>
    <name type="common">Clostridium absonum</name>
    <dbReference type="NCBI Taxonomy" id="29369"/>
    <lineage>
        <taxon>Bacteria</taxon>
        <taxon>Bacillati</taxon>
        <taxon>Bacillota</taxon>
        <taxon>Clostridia</taxon>
        <taxon>Eubacteriales</taxon>
        <taxon>Clostridiaceae</taxon>
        <taxon>Clostridium</taxon>
    </lineage>
</organism>
<evidence type="ECO:0000313" key="3">
    <source>
        <dbReference type="Proteomes" id="UP001299068"/>
    </source>
</evidence>
<keyword evidence="1" id="KW-0812">Transmembrane</keyword>
<feature type="transmembrane region" description="Helical" evidence="1">
    <location>
        <begin position="59"/>
        <end position="78"/>
    </location>
</feature>
<dbReference type="RefSeq" id="WP_221860551.1">
    <property type="nucleotide sequence ID" value="NZ_JAIKTU010000005.1"/>
</dbReference>
<dbReference type="Proteomes" id="UP001299068">
    <property type="component" value="Unassembled WGS sequence"/>
</dbReference>
<feature type="transmembrane region" description="Helical" evidence="1">
    <location>
        <begin position="6"/>
        <end position="24"/>
    </location>
</feature>
<reference evidence="2 3" key="1">
    <citation type="journal article" date="2021" name="Cell Host Microbe">
        <title>in vivo commensal control of Clostridioides difficile virulence.</title>
        <authorList>
            <person name="Girinathan B.P."/>
            <person name="Dibenedetto N."/>
            <person name="Worley J.N."/>
            <person name="Peltier J."/>
            <person name="Arrieta-Ortiz M.L."/>
            <person name="Rupa Christinal Immanuel S."/>
            <person name="Lavin R."/>
            <person name="Delaney M.L."/>
            <person name="Cummins C."/>
            <person name="Hoffmann M."/>
            <person name="Luo Y."/>
            <person name="Gonzalez-Escalona N."/>
            <person name="Allard M."/>
            <person name="Onderdonk A.B."/>
            <person name="Gerber G.K."/>
            <person name="Sonenshein A.L."/>
            <person name="Baliga N."/>
            <person name="Dupuy B."/>
            <person name="Bry L."/>
        </authorList>
    </citation>
    <scope>NUCLEOTIDE SEQUENCE [LARGE SCALE GENOMIC DNA]</scope>
    <source>
        <strain evidence="2 3">DSM 599</strain>
    </source>
</reference>
<keyword evidence="3" id="KW-1185">Reference proteome</keyword>
<dbReference type="InterPro" id="IPR025962">
    <property type="entry name" value="SdpI/YhfL"/>
</dbReference>